<evidence type="ECO:0000313" key="2">
    <source>
        <dbReference type="EMBL" id="MFC3209506.1"/>
    </source>
</evidence>
<dbReference type="Pfam" id="PF14542">
    <property type="entry name" value="Acetyltransf_CG"/>
    <property type="match status" value="1"/>
</dbReference>
<keyword evidence="2" id="KW-0808">Transferase</keyword>
<dbReference type="RefSeq" id="WP_084243059.1">
    <property type="nucleotide sequence ID" value="NZ_CANMQG010000003.1"/>
</dbReference>
<gene>
    <name evidence="2" type="ORF">ACFOEJ_00275</name>
</gene>
<dbReference type="EC" id="2.3.1.-" evidence="2"/>
<dbReference type="CDD" id="cd04301">
    <property type="entry name" value="NAT_SF"/>
    <property type="match status" value="1"/>
</dbReference>
<comment type="caution">
    <text evidence="2">The sequence shown here is derived from an EMBL/GenBank/DDBJ whole genome shotgun (WGS) entry which is preliminary data.</text>
</comment>
<dbReference type="GO" id="GO:0016746">
    <property type="term" value="F:acyltransferase activity"/>
    <property type="evidence" value="ECO:0007669"/>
    <property type="project" value="UniProtKB-KW"/>
</dbReference>
<keyword evidence="2" id="KW-0012">Acyltransferase</keyword>
<sequence>MDFKMVELGQDEFAFRNEDGGTVNAEITWTQMADVMVVEHTFVNETMRNQGLAKKLVDRAVEYARENEYKIEPVCSYVASVFERYDEYEDVKV</sequence>
<protein>
    <submittedName>
        <fullName evidence="2">GNAT family N-acetyltransferase</fullName>
        <ecNumber evidence="2">2.3.1.-</ecNumber>
    </submittedName>
</protein>
<reference evidence="3" key="1">
    <citation type="journal article" date="2019" name="Int. J. Syst. Evol. Microbiol.">
        <title>The Global Catalogue of Microorganisms (GCM) 10K type strain sequencing project: providing services to taxonomists for standard genome sequencing and annotation.</title>
        <authorList>
            <consortium name="The Broad Institute Genomics Platform"/>
            <consortium name="The Broad Institute Genome Sequencing Center for Infectious Disease"/>
            <person name="Wu L."/>
            <person name="Ma J."/>
        </authorList>
    </citation>
    <scope>NUCLEOTIDE SEQUENCE [LARGE SCALE GENOMIC DNA]</scope>
    <source>
        <strain evidence="3">CCM 320</strain>
    </source>
</reference>
<name>A0ABV7KI42_PLAOK</name>
<dbReference type="PANTHER" id="PTHR31435">
    <property type="entry name" value="PROTEIN NATD1"/>
    <property type="match status" value="1"/>
</dbReference>
<organism evidence="2 3">
    <name type="scientific">Planomicrobium okeanokoites</name>
    <name type="common">Planococcus okeanokoites</name>
    <name type="synonym">Flavobacterium okeanokoites</name>
    <dbReference type="NCBI Taxonomy" id="244"/>
    <lineage>
        <taxon>Bacteria</taxon>
        <taxon>Bacillati</taxon>
        <taxon>Bacillota</taxon>
        <taxon>Bacilli</taxon>
        <taxon>Bacillales</taxon>
        <taxon>Caryophanaceae</taxon>
        <taxon>Planomicrobium</taxon>
    </lineage>
</organism>
<dbReference type="SUPFAM" id="SSF55729">
    <property type="entry name" value="Acyl-CoA N-acyltransferases (Nat)"/>
    <property type="match status" value="1"/>
</dbReference>
<dbReference type="Proteomes" id="UP001595625">
    <property type="component" value="Unassembled WGS sequence"/>
</dbReference>
<keyword evidence="3" id="KW-1185">Reference proteome</keyword>
<dbReference type="Gene3D" id="3.40.630.30">
    <property type="match status" value="1"/>
</dbReference>
<dbReference type="InterPro" id="IPR016181">
    <property type="entry name" value="Acyl_CoA_acyltransferase"/>
</dbReference>
<dbReference type="InterPro" id="IPR045057">
    <property type="entry name" value="Gcn5-rel_NAT"/>
</dbReference>
<accession>A0ABV7KI42</accession>
<dbReference type="InterPro" id="IPR031165">
    <property type="entry name" value="GNAT_YJDJ"/>
</dbReference>
<dbReference type="EMBL" id="JBHRUJ010000001">
    <property type="protein sequence ID" value="MFC3209506.1"/>
    <property type="molecule type" value="Genomic_DNA"/>
</dbReference>
<feature type="domain" description="N-acetyltransferase" evidence="1">
    <location>
        <begin position="5"/>
        <end position="93"/>
    </location>
</feature>
<evidence type="ECO:0000259" key="1">
    <source>
        <dbReference type="PROSITE" id="PS51729"/>
    </source>
</evidence>
<proteinExistence type="predicted"/>
<dbReference type="PROSITE" id="PS51729">
    <property type="entry name" value="GNAT_YJDJ"/>
    <property type="match status" value="1"/>
</dbReference>
<dbReference type="PANTHER" id="PTHR31435:SF10">
    <property type="entry name" value="BSR4717 PROTEIN"/>
    <property type="match status" value="1"/>
</dbReference>
<evidence type="ECO:0000313" key="3">
    <source>
        <dbReference type="Proteomes" id="UP001595625"/>
    </source>
</evidence>